<dbReference type="InterPro" id="IPR036390">
    <property type="entry name" value="WH_DNA-bd_sf"/>
</dbReference>
<dbReference type="Gene3D" id="1.10.10.10">
    <property type="entry name" value="Winged helix-like DNA-binding domain superfamily/Winged helix DNA-binding domain"/>
    <property type="match status" value="1"/>
</dbReference>
<sequence>MSEITLRQLEYFVAIADAGSITGAAEACRVTQAAVSVALGQLEQRVGTRLVIRRPGHGVTLTSEGVAVAAHSRTVLDEVGKVSSIVAEVRGRLSGPLSIGVYRTLAQHTIPALIGWFSDRHPDVSLQFSEGSGGDVQHDLLAGRVQLAVIYRAQLIAGCSPTILREGRRMAAFSPEHPLATRARLTMRDLAEHPAIFLDEEPALQRTLAAFASEGVEPLVPWRGRSIEAILNVVGRGLAYSIVMQTRSHSPEGRPLHFRPFEGPDLDNPVAAALPDGVRPSALVSEALTAIREYWVATDAALAGA</sequence>
<comment type="similarity">
    <text evidence="1">Belongs to the LysR transcriptional regulatory family.</text>
</comment>
<dbReference type="Proteomes" id="UP000431744">
    <property type="component" value="Unassembled WGS sequence"/>
</dbReference>
<dbReference type="EMBL" id="WBJY01000001">
    <property type="protein sequence ID" value="KAB1649222.1"/>
    <property type="molecule type" value="Genomic_DNA"/>
</dbReference>
<keyword evidence="3" id="KW-0238">DNA-binding</keyword>
<dbReference type="GO" id="GO:0005829">
    <property type="term" value="C:cytosol"/>
    <property type="evidence" value="ECO:0007669"/>
    <property type="project" value="TreeGrafter"/>
</dbReference>
<dbReference type="SUPFAM" id="SSF46785">
    <property type="entry name" value="Winged helix' DNA-binding domain"/>
    <property type="match status" value="1"/>
</dbReference>
<protein>
    <submittedName>
        <fullName evidence="6">LysR family transcriptional regulator</fullName>
    </submittedName>
</protein>
<evidence type="ECO:0000256" key="4">
    <source>
        <dbReference type="ARBA" id="ARBA00023163"/>
    </source>
</evidence>
<dbReference type="Pfam" id="PF03466">
    <property type="entry name" value="LysR_substrate"/>
    <property type="match status" value="1"/>
</dbReference>
<dbReference type="GO" id="GO:0003677">
    <property type="term" value="F:DNA binding"/>
    <property type="evidence" value="ECO:0007669"/>
    <property type="project" value="UniProtKB-KW"/>
</dbReference>
<dbReference type="GO" id="GO:0003700">
    <property type="term" value="F:DNA-binding transcription factor activity"/>
    <property type="evidence" value="ECO:0007669"/>
    <property type="project" value="InterPro"/>
</dbReference>
<gene>
    <name evidence="6" type="ORF">F8O04_02780</name>
</gene>
<feature type="domain" description="HTH lysR-type" evidence="5">
    <location>
        <begin position="4"/>
        <end position="62"/>
    </location>
</feature>
<dbReference type="AlphaFoldDB" id="A0A6H9WE39"/>
<name>A0A6H9WE39_9MICO</name>
<keyword evidence="4" id="KW-0804">Transcription</keyword>
<keyword evidence="7" id="KW-1185">Reference proteome</keyword>
<comment type="caution">
    <text evidence="6">The sequence shown here is derived from an EMBL/GenBank/DDBJ whole genome shotgun (WGS) entry which is preliminary data.</text>
</comment>
<evidence type="ECO:0000256" key="1">
    <source>
        <dbReference type="ARBA" id="ARBA00009437"/>
    </source>
</evidence>
<dbReference type="SUPFAM" id="SSF53850">
    <property type="entry name" value="Periplasmic binding protein-like II"/>
    <property type="match status" value="1"/>
</dbReference>
<proteinExistence type="inferred from homology"/>
<evidence type="ECO:0000256" key="2">
    <source>
        <dbReference type="ARBA" id="ARBA00023015"/>
    </source>
</evidence>
<reference evidence="6 7" key="1">
    <citation type="submission" date="2019-09" db="EMBL/GenBank/DDBJ databases">
        <title>Phylogeny of genus Pseudoclavibacter and closely related genus.</title>
        <authorList>
            <person name="Li Y."/>
        </authorList>
    </citation>
    <scope>NUCLEOTIDE SEQUENCE [LARGE SCALE GENOMIC DNA]</scope>
    <source>
        <strain evidence="6 7">EGI 60007</strain>
    </source>
</reference>
<dbReference type="Gene3D" id="3.40.190.10">
    <property type="entry name" value="Periplasmic binding protein-like II"/>
    <property type="match status" value="2"/>
</dbReference>
<dbReference type="InterPro" id="IPR036388">
    <property type="entry name" value="WH-like_DNA-bd_sf"/>
</dbReference>
<dbReference type="PANTHER" id="PTHR30419">
    <property type="entry name" value="HTH-TYPE TRANSCRIPTIONAL REGULATOR YBHD"/>
    <property type="match status" value="1"/>
</dbReference>
<dbReference type="Pfam" id="PF00126">
    <property type="entry name" value="HTH_1"/>
    <property type="match status" value="1"/>
</dbReference>
<evidence type="ECO:0000256" key="3">
    <source>
        <dbReference type="ARBA" id="ARBA00023125"/>
    </source>
</evidence>
<dbReference type="InterPro" id="IPR050950">
    <property type="entry name" value="HTH-type_LysR_regulators"/>
</dbReference>
<dbReference type="InterPro" id="IPR005119">
    <property type="entry name" value="LysR_subst-bd"/>
</dbReference>
<keyword evidence="2" id="KW-0805">Transcription regulation</keyword>
<dbReference type="RefSeq" id="WP_158027814.1">
    <property type="nucleotide sequence ID" value="NZ_BMHG01000001.1"/>
</dbReference>
<dbReference type="InterPro" id="IPR000847">
    <property type="entry name" value="LysR_HTH_N"/>
</dbReference>
<dbReference type="OrthoDB" id="3461141at2"/>
<evidence type="ECO:0000259" key="5">
    <source>
        <dbReference type="PROSITE" id="PS50931"/>
    </source>
</evidence>
<dbReference type="PROSITE" id="PS50931">
    <property type="entry name" value="HTH_LYSR"/>
    <property type="match status" value="1"/>
</dbReference>
<organism evidence="6 7">
    <name type="scientific">Pseudoclavibacter endophyticus</name>
    <dbReference type="NCBI Taxonomy" id="1778590"/>
    <lineage>
        <taxon>Bacteria</taxon>
        <taxon>Bacillati</taxon>
        <taxon>Actinomycetota</taxon>
        <taxon>Actinomycetes</taxon>
        <taxon>Micrococcales</taxon>
        <taxon>Microbacteriaceae</taxon>
        <taxon>Pseudoclavibacter</taxon>
    </lineage>
</organism>
<evidence type="ECO:0000313" key="6">
    <source>
        <dbReference type="EMBL" id="KAB1649222.1"/>
    </source>
</evidence>
<evidence type="ECO:0000313" key="7">
    <source>
        <dbReference type="Proteomes" id="UP000431744"/>
    </source>
</evidence>
<accession>A0A6H9WE39</accession>